<dbReference type="InterPro" id="IPR036866">
    <property type="entry name" value="RibonucZ/Hydroxyglut_hydro"/>
</dbReference>
<proteinExistence type="predicted"/>
<name>A0A0G0K384_9BACT</name>
<organism evidence="1 2">
    <name type="scientific">Berkelbacteria bacterium GW2011_GWB1_38_5</name>
    <dbReference type="NCBI Taxonomy" id="1618336"/>
    <lineage>
        <taxon>Bacteria</taxon>
        <taxon>Candidatus Berkelbacteria</taxon>
    </lineage>
</organism>
<reference evidence="1 2" key="1">
    <citation type="journal article" date="2015" name="Nature">
        <title>rRNA introns, odd ribosomes, and small enigmatic genomes across a large radiation of phyla.</title>
        <authorList>
            <person name="Brown C.T."/>
            <person name="Hug L.A."/>
            <person name="Thomas B.C."/>
            <person name="Sharon I."/>
            <person name="Castelle C.J."/>
            <person name="Singh A."/>
            <person name="Wilkins M.J."/>
            <person name="Williams K.H."/>
            <person name="Banfield J.F."/>
        </authorList>
    </citation>
    <scope>NUCLEOTIDE SEQUENCE [LARGE SCALE GENOMIC DNA]</scope>
</reference>
<dbReference type="Gene3D" id="3.60.15.10">
    <property type="entry name" value="Ribonuclease Z/Hydroxyacylglutathione hydrolase-like"/>
    <property type="match status" value="1"/>
</dbReference>
<dbReference type="GO" id="GO:0016787">
    <property type="term" value="F:hydrolase activity"/>
    <property type="evidence" value="ECO:0007669"/>
    <property type="project" value="UniProtKB-KW"/>
</dbReference>
<protein>
    <submittedName>
        <fullName evidence="1">Zn-dependent hydrolase of the beta-lactamase fold-like protein</fullName>
    </submittedName>
</protein>
<dbReference type="AlphaFoldDB" id="A0A0G0K384"/>
<dbReference type="Pfam" id="PF13483">
    <property type="entry name" value="Lactamase_B_3"/>
    <property type="match status" value="1"/>
</dbReference>
<sequence>MIISYNGEENFTIKTKSKTVKIGQEISLGEMKISNPGEYESGGVQLEVIDGITEILSEKMTIAWIKKAKILTNEELEKLNGINVLIIGVGGGEFTETKMAMDVINQIDPAVVIPMYSENLDSFLREEGVSQEGADQYKFSFTELPNEERKVMVLNVS</sequence>
<dbReference type="EMBL" id="LBUX01000012">
    <property type="protein sequence ID" value="KKQ74153.1"/>
    <property type="molecule type" value="Genomic_DNA"/>
</dbReference>
<keyword evidence="1" id="KW-0378">Hydrolase</keyword>
<dbReference type="STRING" id="1618336.US94_C0012G0003"/>
<evidence type="ECO:0000313" key="1">
    <source>
        <dbReference type="EMBL" id="KKQ74153.1"/>
    </source>
</evidence>
<comment type="caution">
    <text evidence="1">The sequence shown here is derived from an EMBL/GenBank/DDBJ whole genome shotgun (WGS) entry which is preliminary data.</text>
</comment>
<accession>A0A0G0K384</accession>
<dbReference type="Proteomes" id="UP000034498">
    <property type="component" value="Unassembled WGS sequence"/>
</dbReference>
<gene>
    <name evidence="1" type="ORF">US94_C0012G0003</name>
</gene>
<evidence type="ECO:0000313" key="2">
    <source>
        <dbReference type="Proteomes" id="UP000034498"/>
    </source>
</evidence>